<keyword evidence="1" id="KW-0472">Membrane</keyword>
<protein>
    <recommendedName>
        <fullName evidence="4">Transmembrane protein</fullName>
    </recommendedName>
</protein>
<evidence type="ECO:0000313" key="3">
    <source>
        <dbReference type="Proteomes" id="UP000501690"/>
    </source>
</evidence>
<evidence type="ECO:0008006" key="4">
    <source>
        <dbReference type="Google" id="ProtNLM"/>
    </source>
</evidence>
<reference evidence="2 3" key="1">
    <citation type="submission" date="2019-04" db="EMBL/GenBank/DDBJ databases">
        <title>An improved genome assembly and genetic linkage map for asparagus bean, Vigna unguiculata ssp. sesquipedialis.</title>
        <authorList>
            <person name="Xia Q."/>
            <person name="Zhang R."/>
            <person name="Dong Y."/>
        </authorList>
    </citation>
    <scope>NUCLEOTIDE SEQUENCE [LARGE SCALE GENOMIC DNA]</scope>
    <source>
        <tissue evidence="2">Leaf</tissue>
    </source>
</reference>
<dbReference type="EMBL" id="CP039346">
    <property type="protein sequence ID" value="QCD83705.1"/>
    <property type="molecule type" value="Genomic_DNA"/>
</dbReference>
<name>A0A4D6L5H7_VIGUN</name>
<proteinExistence type="predicted"/>
<keyword evidence="1" id="KW-0812">Transmembrane</keyword>
<evidence type="ECO:0000256" key="1">
    <source>
        <dbReference type="SAM" id="Phobius"/>
    </source>
</evidence>
<dbReference type="AlphaFoldDB" id="A0A4D6L5H7"/>
<feature type="transmembrane region" description="Helical" evidence="1">
    <location>
        <begin position="96"/>
        <end position="117"/>
    </location>
</feature>
<accession>A0A4D6L5H7</accession>
<keyword evidence="1" id="KW-1133">Transmembrane helix</keyword>
<gene>
    <name evidence="2" type="ORF">DEO72_LG2g4052</name>
</gene>
<organism evidence="2 3">
    <name type="scientific">Vigna unguiculata</name>
    <name type="common">Cowpea</name>
    <dbReference type="NCBI Taxonomy" id="3917"/>
    <lineage>
        <taxon>Eukaryota</taxon>
        <taxon>Viridiplantae</taxon>
        <taxon>Streptophyta</taxon>
        <taxon>Embryophyta</taxon>
        <taxon>Tracheophyta</taxon>
        <taxon>Spermatophyta</taxon>
        <taxon>Magnoliopsida</taxon>
        <taxon>eudicotyledons</taxon>
        <taxon>Gunneridae</taxon>
        <taxon>Pentapetalae</taxon>
        <taxon>rosids</taxon>
        <taxon>fabids</taxon>
        <taxon>Fabales</taxon>
        <taxon>Fabaceae</taxon>
        <taxon>Papilionoideae</taxon>
        <taxon>50 kb inversion clade</taxon>
        <taxon>NPAAA clade</taxon>
        <taxon>indigoferoid/millettioid clade</taxon>
        <taxon>Phaseoleae</taxon>
        <taxon>Vigna</taxon>
    </lineage>
</organism>
<dbReference type="Proteomes" id="UP000501690">
    <property type="component" value="Linkage Group LG2"/>
</dbReference>
<sequence length="153" mass="16912">MLVVQVHPSLRDSSVLTQGLAMQRNSHAYYSPLQRGYSGRGGGSNRRDSVEASVGTTTMEASWFGTFLSIADLRSFMFLSSNSDLFTMTIIVPRTVWMSCTQTIMLIVYLLFAYFVSGILYPTVAFLGVCYGVQISVIILTVSEVFVLSTTVY</sequence>
<feature type="transmembrane region" description="Helical" evidence="1">
    <location>
        <begin position="123"/>
        <end position="148"/>
    </location>
</feature>
<keyword evidence="3" id="KW-1185">Reference proteome</keyword>
<evidence type="ECO:0000313" key="2">
    <source>
        <dbReference type="EMBL" id="QCD83705.1"/>
    </source>
</evidence>